<protein>
    <submittedName>
        <fullName evidence="1">Uncharacterized protein</fullName>
    </submittedName>
</protein>
<reference evidence="1 2" key="1">
    <citation type="submission" date="2018-06" db="EMBL/GenBank/DDBJ databases">
        <authorList>
            <consortium name="Pathogen Informatics"/>
            <person name="Doyle S."/>
        </authorList>
    </citation>
    <scope>NUCLEOTIDE SEQUENCE [LARGE SCALE GENOMIC DNA]</scope>
    <source>
        <strain evidence="1 2">NCTC13315</strain>
    </source>
</reference>
<evidence type="ECO:0000313" key="2">
    <source>
        <dbReference type="Proteomes" id="UP000254968"/>
    </source>
</evidence>
<accession>A0A378HZ43</accession>
<name>A0A378HZ43_9GAMM</name>
<evidence type="ECO:0000313" key="1">
    <source>
        <dbReference type="EMBL" id="STX28189.1"/>
    </source>
</evidence>
<keyword evidence="2" id="KW-1185">Reference proteome</keyword>
<organism evidence="1 2">
    <name type="scientific">Legionella beliardensis</name>
    <dbReference type="NCBI Taxonomy" id="91822"/>
    <lineage>
        <taxon>Bacteria</taxon>
        <taxon>Pseudomonadati</taxon>
        <taxon>Pseudomonadota</taxon>
        <taxon>Gammaproteobacteria</taxon>
        <taxon>Legionellales</taxon>
        <taxon>Legionellaceae</taxon>
        <taxon>Legionella</taxon>
    </lineage>
</organism>
<dbReference type="Proteomes" id="UP000254968">
    <property type="component" value="Unassembled WGS sequence"/>
</dbReference>
<sequence length="226" mass="25286">MHITLNLTKEGKIELSLETDCYQPNPKWAIDWIQKNMASIYNGSGPGFSYIEGSVTIVNGEQIKSFLDVLVSEGQNHQISTRAIDQSLYCSSFAIATVEQAKNLRASIHNFLVNKITDDDFQSLQEQTKALRPTDLSAKEQFINAHNKYCSQSIRLFGQGFSKSSYENSNLKEIVKDAINQKSSCRAVFMDLGWMKPDGSLAATAPQDVLKAYQDNIPDVEEPLRP</sequence>
<dbReference type="RefSeq" id="WP_115301956.1">
    <property type="nucleotide sequence ID" value="NZ_CAAAHO010000001.1"/>
</dbReference>
<proteinExistence type="predicted"/>
<dbReference type="EMBL" id="UGNV01000001">
    <property type="protein sequence ID" value="STX28189.1"/>
    <property type="molecule type" value="Genomic_DNA"/>
</dbReference>
<dbReference type="OrthoDB" id="10012862at2"/>
<gene>
    <name evidence="1" type="ORF">NCTC13315_00713</name>
</gene>
<dbReference type="AlphaFoldDB" id="A0A378HZ43"/>